<dbReference type="Pfam" id="PF00134">
    <property type="entry name" value="Cyclin_N"/>
    <property type="match status" value="1"/>
</dbReference>
<name>A0A8J5LY59_ZINOF</name>
<dbReference type="AlphaFoldDB" id="A0A8J5LY59"/>
<accession>A0A8J5LY59</accession>
<evidence type="ECO:0000256" key="4">
    <source>
        <dbReference type="SAM" id="MobiDB-lite"/>
    </source>
</evidence>
<keyword evidence="2" id="KW-0131">Cell cycle</keyword>
<comment type="caution">
    <text evidence="6">The sequence shown here is derived from an EMBL/GenBank/DDBJ whole genome shotgun (WGS) entry which is preliminary data.</text>
</comment>
<dbReference type="PANTHER" id="PTHR10177">
    <property type="entry name" value="CYCLINS"/>
    <property type="match status" value="1"/>
</dbReference>
<dbReference type="InterPro" id="IPR036915">
    <property type="entry name" value="Cyclin-like_sf"/>
</dbReference>
<evidence type="ECO:0000256" key="3">
    <source>
        <dbReference type="RuleBase" id="RU000383"/>
    </source>
</evidence>
<dbReference type="Gene3D" id="1.10.472.10">
    <property type="entry name" value="Cyclin-like"/>
    <property type="match status" value="1"/>
</dbReference>
<gene>
    <name evidence="6" type="ORF">ZIOFF_000967</name>
</gene>
<sequence length="399" mass="44291">MALFSLFDHLYCREENSEFEEEVESEESVRLPPPLSAHCDYYGSLLWAAEASHEEEWPQLLGSLLAKEGEFLPVLFAGAGDFSYLRSGRKLAVEWVVRAARRHGFSALTALLAVNYLDRCFLPCADRGELFRLQDDKPWMGQLSAVACLSLAAKVEEMRVPLPIDLQLPEDGGFAFEPKTIRRMELLVLSALGWRMNPVTPLSFLHHFFLRLRSTAISPGNDAGIVRRIGALVRRCEAALLSVMADGRWARYPASAWAAAVLLRATESAEEGATAAEIQETRRLISLLNAPKVRPFCSPVSPFSLLYFDDGQIETLYMKIKVEECYQVILETAQNGMTSHKRKLSSSDHLFCSTPPSPCGVLGSCFSRESSCDSWEAPPRKRNNRSASNCPADDGAGGH</sequence>
<feature type="domain" description="Cyclin-like" evidence="5">
    <location>
        <begin position="94"/>
        <end position="190"/>
    </location>
</feature>
<dbReference type="InterPro" id="IPR013763">
    <property type="entry name" value="Cyclin-like_dom"/>
</dbReference>
<dbReference type="InterPro" id="IPR039361">
    <property type="entry name" value="Cyclin"/>
</dbReference>
<feature type="region of interest" description="Disordered" evidence="4">
    <location>
        <begin position="371"/>
        <end position="399"/>
    </location>
</feature>
<evidence type="ECO:0000256" key="1">
    <source>
        <dbReference type="ARBA" id="ARBA00022618"/>
    </source>
</evidence>
<reference evidence="6 7" key="1">
    <citation type="submission" date="2020-08" db="EMBL/GenBank/DDBJ databases">
        <title>Plant Genome Project.</title>
        <authorList>
            <person name="Zhang R.-G."/>
        </authorList>
    </citation>
    <scope>NUCLEOTIDE SEQUENCE [LARGE SCALE GENOMIC DNA]</scope>
    <source>
        <tissue evidence="6">Rhizome</tissue>
    </source>
</reference>
<evidence type="ECO:0000259" key="5">
    <source>
        <dbReference type="SMART" id="SM00385"/>
    </source>
</evidence>
<dbReference type="Proteomes" id="UP000734854">
    <property type="component" value="Unassembled WGS sequence"/>
</dbReference>
<dbReference type="EMBL" id="JACMSC010000001">
    <property type="protein sequence ID" value="KAG6535936.1"/>
    <property type="molecule type" value="Genomic_DNA"/>
</dbReference>
<protein>
    <recommendedName>
        <fullName evidence="5">Cyclin-like domain-containing protein</fullName>
    </recommendedName>
</protein>
<evidence type="ECO:0000313" key="6">
    <source>
        <dbReference type="EMBL" id="KAG6535936.1"/>
    </source>
</evidence>
<evidence type="ECO:0000256" key="2">
    <source>
        <dbReference type="ARBA" id="ARBA00023306"/>
    </source>
</evidence>
<comment type="similarity">
    <text evidence="3">Belongs to the cyclin family.</text>
</comment>
<keyword evidence="3" id="KW-0195">Cyclin</keyword>
<evidence type="ECO:0000313" key="7">
    <source>
        <dbReference type="Proteomes" id="UP000734854"/>
    </source>
</evidence>
<dbReference type="GO" id="GO:0051301">
    <property type="term" value="P:cell division"/>
    <property type="evidence" value="ECO:0007669"/>
    <property type="project" value="UniProtKB-KW"/>
</dbReference>
<dbReference type="SMART" id="SM00385">
    <property type="entry name" value="CYCLIN"/>
    <property type="match status" value="1"/>
</dbReference>
<keyword evidence="7" id="KW-1185">Reference proteome</keyword>
<dbReference type="InterPro" id="IPR006671">
    <property type="entry name" value="Cyclin_N"/>
</dbReference>
<dbReference type="CDD" id="cd20543">
    <property type="entry name" value="CYCLIN_AtCycD-like_rpt1"/>
    <property type="match status" value="1"/>
</dbReference>
<keyword evidence="1" id="KW-0132">Cell division</keyword>
<dbReference type="SUPFAM" id="SSF47954">
    <property type="entry name" value="Cyclin-like"/>
    <property type="match status" value="1"/>
</dbReference>
<proteinExistence type="inferred from homology"/>
<organism evidence="6 7">
    <name type="scientific">Zingiber officinale</name>
    <name type="common">Ginger</name>
    <name type="synonym">Amomum zingiber</name>
    <dbReference type="NCBI Taxonomy" id="94328"/>
    <lineage>
        <taxon>Eukaryota</taxon>
        <taxon>Viridiplantae</taxon>
        <taxon>Streptophyta</taxon>
        <taxon>Embryophyta</taxon>
        <taxon>Tracheophyta</taxon>
        <taxon>Spermatophyta</taxon>
        <taxon>Magnoliopsida</taxon>
        <taxon>Liliopsida</taxon>
        <taxon>Zingiberales</taxon>
        <taxon>Zingiberaceae</taxon>
        <taxon>Zingiber</taxon>
    </lineage>
</organism>